<comment type="function">
    <text evidence="2">Catalyzes the condensation of isopentenyl diphosphate (IPP) with allylic pyrophosphates generating different type of terpenoids.</text>
</comment>
<comment type="subunit">
    <text evidence="2">Homodimer.</text>
</comment>
<protein>
    <recommendedName>
        <fullName evidence="2">Isoprenyl transferase</fullName>
        <ecNumber evidence="2">2.5.1.-</ecNumber>
    </recommendedName>
</protein>
<feature type="binding site" evidence="2">
    <location>
        <position position="31"/>
    </location>
    <ligand>
        <name>substrate</name>
    </ligand>
</feature>
<dbReference type="NCBIfam" id="TIGR00055">
    <property type="entry name" value="uppS"/>
    <property type="match status" value="1"/>
</dbReference>
<reference evidence="3 4" key="1">
    <citation type="journal article" date="2016" name="Nat. Commun.">
        <title>Thousands of microbial genomes shed light on interconnected biogeochemical processes in an aquifer system.</title>
        <authorList>
            <person name="Anantharaman K."/>
            <person name="Brown C.T."/>
            <person name="Hug L.A."/>
            <person name="Sharon I."/>
            <person name="Castelle C.J."/>
            <person name="Probst A.J."/>
            <person name="Thomas B.C."/>
            <person name="Singh A."/>
            <person name="Wilkins M.J."/>
            <person name="Karaoz U."/>
            <person name="Brodie E.L."/>
            <person name="Williams K.H."/>
            <person name="Hubbard S.S."/>
            <person name="Banfield J.F."/>
        </authorList>
    </citation>
    <scope>NUCLEOTIDE SEQUENCE [LARGE SCALE GENOMIC DNA]</scope>
</reference>
<comment type="similarity">
    <text evidence="2">Belongs to the UPP synthase family.</text>
</comment>
<evidence type="ECO:0000256" key="2">
    <source>
        <dbReference type="HAMAP-Rule" id="MF_01139"/>
    </source>
</evidence>
<organism evidence="3 4">
    <name type="scientific">Candidatus Woykebacteria bacterium RBG_16_43_9</name>
    <dbReference type="NCBI Taxonomy" id="1802596"/>
    <lineage>
        <taxon>Bacteria</taxon>
        <taxon>Candidatus Woykeibacteriota</taxon>
    </lineage>
</organism>
<evidence type="ECO:0000313" key="4">
    <source>
        <dbReference type="Proteomes" id="UP000176389"/>
    </source>
</evidence>
<dbReference type="Pfam" id="PF01255">
    <property type="entry name" value="Prenyltransf"/>
    <property type="match status" value="1"/>
</dbReference>
<feature type="binding site" evidence="2">
    <location>
        <position position="195"/>
    </location>
    <ligand>
        <name>Mg(2+)</name>
        <dbReference type="ChEBI" id="CHEBI:18420"/>
    </ligand>
</feature>
<feature type="binding site" evidence="2">
    <location>
        <begin position="59"/>
        <end position="61"/>
    </location>
    <ligand>
        <name>substrate</name>
    </ligand>
</feature>
<keyword evidence="2" id="KW-0479">Metal-binding</keyword>
<dbReference type="InterPro" id="IPR018520">
    <property type="entry name" value="UPP_synth-like_CS"/>
</dbReference>
<dbReference type="SUPFAM" id="SSF64005">
    <property type="entry name" value="Undecaprenyl diphosphate synthase"/>
    <property type="match status" value="1"/>
</dbReference>
<name>A0A1G1WBA2_9BACT</name>
<dbReference type="InterPro" id="IPR001441">
    <property type="entry name" value="UPP_synth-like"/>
</dbReference>
<dbReference type="GO" id="GO:0045547">
    <property type="term" value="F:ditrans,polycis-polyprenyl diphosphate synthase [(2E,6E)-farnesyl diphosphate specific] activity"/>
    <property type="evidence" value="ECO:0007669"/>
    <property type="project" value="TreeGrafter"/>
</dbReference>
<feature type="active site" evidence="2">
    <location>
        <position position="14"/>
    </location>
</feature>
<gene>
    <name evidence="3" type="ORF">A2Z11_04895</name>
</gene>
<dbReference type="HAMAP" id="MF_01139">
    <property type="entry name" value="ISPT"/>
    <property type="match status" value="1"/>
</dbReference>
<dbReference type="InterPro" id="IPR036424">
    <property type="entry name" value="UPP_synth-like_sf"/>
</dbReference>
<dbReference type="Gene3D" id="3.40.1180.10">
    <property type="entry name" value="Decaprenyl diphosphate synthase-like"/>
    <property type="match status" value="1"/>
</dbReference>
<proteinExistence type="inferred from homology"/>
<sequence length="227" mass="25839">MSKTVPKHVAIIMDGNRRWASSKKLTANKGHEAGVESLEVMVKAAAEFGIKYLTVYALSTENLRQRSLLEMRFLFSLIKKGLEDKSPSLDKNGVHLRFLGDIAALPTEIQKSLKEVEQKLSKNKRIYLNIALNYGGRDEIVQAVKKANKQTSKIETKDIEANLYTDEVPDPDLIIRTGGQKRLSNFLLWQSAYAELLFTDTLWPDFGKNEFKKALTEYSDRIRNFGR</sequence>
<dbReference type="AlphaFoldDB" id="A0A1G1WBA2"/>
<dbReference type="GO" id="GO:0000287">
    <property type="term" value="F:magnesium ion binding"/>
    <property type="evidence" value="ECO:0007669"/>
    <property type="project" value="UniProtKB-UniRule"/>
</dbReference>
<feature type="binding site" evidence="2">
    <location>
        <begin position="15"/>
        <end position="18"/>
    </location>
    <ligand>
        <name>substrate</name>
    </ligand>
</feature>
<keyword evidence="2" id="KW-0460">Magnesium</keyword>
<dbReference type="PANTHER" id="PTHR10291">
    <property type="entry name" value="DEHYDRODOLICHYL DIPHOSPHATE SYNTHASE FAMILY MEMBER"/>
    <property type="match status" value="1"/>
</dbReference>
<dbReference type="STRING" id="1802596.A2Z11_04895"/>
<dbReference type="GO" id="GO:0016094">
    <property type="term" value="P:polyprenol biosynthetic process"/>
    <property type="evidence" value="ECO:0007669"/>
    <property type="project" value="TreeGrafter"/>
</dbReference>
<comment type="cofactor">
    <cofactor evidence="2">
        <name>Mg(2+)</name>
        <dbReference type="ChEBI" id="CHEBI:18420"/>
    </cofactor>
    <text evidence="2">Binds 2 magnesium ions per subunit.</text>
</comment>
<evidence type="ECO:0000256" key="1">
    <source>
        <dbReference type="ARBA" id="ARBA00022679"/>
    </source>
</evidence>
<dbReference type="EC" id="2.5.1.-" evidence="2"/>
<feature type="binding site" evidence="2">
    <location>
        <position position="66"/>
    </location>
    <ligand>
        <name>substrate</name>
    </ligand>
</feature>
<feature type="binding site" evidence="2">
    <location>
        <position position="19"/>
    </location>
    <ligand>
        <name>substrate</name>
    </ligand>
</feature>
<feature type="binding site" evidence="2">
    <location>
        <position position="14"/>
    </location>
    <ligand>
        <name>Mg(2+)</name>
        <dbReference type="ChEBI" id="CHEBI:18420"/>
    </ligand>
</feature>
<dbReference type="PANTHER" id="PTHR10291:SF0">
    <property type="entry name" value="DEHYDRODOLICHYL DIPHOSPHATE SYNTHASE 2"/>
    <property type="match status" value="1"/>
</dbReference>
<keyword evidence="1 2" id="KW-0808">Transferase</keyword>
<comment type="caution">
    <text evidence="3">The sequence shown here is derived from an EMBL/GenBank/DDBJ whole genome shotgun (WGS) entry which is preliminary data.</text>
</comment>
<feature type="active site" description="Proton acceptor" evidence="2">
    <location>
        <position position="62"/>
    </location>
</feature>
<feature type="binding site" evidence="2">
    <location>
        <position position="176"/>
    </location>
    <ligand>
        <name>substrate</name>
    </ligand>
</feature>
<dbReference type="CDD" id="cd00475">
    <property type="entry name" value="Cis_IPPS"/>
    <property type="match status" value="1"/>
</dbReference>
<dbReference type="EMBL" id="MHCS01000057">
    <property type="protein sequence ID" value="OGY24972.1"/>
    <property type="molecule type" value="Genomic_DNA"/>
</dbReference>
<accession>A0A1G1WBA2</accession>
<feature type="binding site" evidence="2">
    <location>
        <begin position="182"/>
        <end position="184"/>
    </location>
    <ligand>
        <name>substrate</name>
    </ligand>
</feature>
<comment type="caution">
    <text evidence="2">Lacks conserved residue(s) required for the propagation of feature annotation.</text>
</comment>
<dbReference type="Proteomes" id="UP000176389">
    <property type="component" value="Unassembled WGS sequence"/>
</dbReference>
<evidence type="ECO:0000313" key="3">
    <source>
        <dbReference type="EMBL" id="OGY24972.1"/>
    </source>
</evidence>
<dbReference type="PROSITE" id="PS01066">
    <property type="entry name" value="UPP_SYNTHASE"/>
    <property type="match status" value="1"/>
</dbReference>